<dbReference type="Proteomes" id="UP000789572">
    <property type="component" value="Unassembled WGS sequence"/>
</dbReference>
<keyword evidence="2" id="KW-1185">Reference proteome</keyword>
<dbReference type="AlphaFoldDB" id="A0A9N9E2M0"/>
<organism evidence="1 2">
    <name type="scientific">Paraglomus occultum</name>
    <dbReference type="NCBI Taxonomy" id="144539"/>
    <lineage>
        <taxon>Eukaryota</taxon>
        <taxon>Fungi</taxon>
        <taxon>Fungi incertae sedis</taxon>
        <taxon>Mucoromycota</taxon>
        <taxon>Glomeromycotina</taxon>
        <taxon>Glomeromycetes</taxon>
        <taxon>Paraglomerales</taxon>
        <taxon>Paraglomeraceae</taxon>
        <taxon>Paraglomus</taxon>
    </lineage>
</organism>
<sequence length="42" mass="4530">MEGWYRRFMNLSQALFTTSNFGAYIAGAGKPNSPCTGGVISQ</sequence>
<reference evidence="1" key="1">
    <citation type="submission" date="2021-06" db="EMBL/GenBank/DDBJ databases">
        <authorList>
            <person name="Kallberg Y."/>
            <person name="Tangrot J."/>
            <person name="Rosling A."/>
        </authorList>
    </citation>
    <scope>NUCLEOTIDE SEQUENCE</scope>
    <source>
        <strain evidence="1">IA702</strain>
    </source>
</reference>
<dbReference type="EMBL" id="CAJVPJ010004999">
    <property type="protein sequence ID" value="CAG8657619.1"/>
    <property type="molecule type" value="Genomic_DNA"/>
</dbReference>
<protein>
    <submittedName>
        <fullName evidence="1">9539_t:CDS:1</fullName>
    </submittedName>
</protein>
<evidence type="ECO:0000313" key="1">
    <source>
        <dbReference type="EMBL" id="CAG8657619.1"/>
    </source>
</evidence>
<feature type="non-terminal residue" evidence="1">
    <location>
        <position position="42"/>
    </location>
</feature>
<name>A0A9N9E2M0_9GLOM</name>
<gene>
    <name evidence="1" type="ORF">POCULU_LOCUS10287</name>
</gene>
<proteinExistence type="predicted"/>
<comment type="caution">
    <text evidence="1">The sequence shown here is derived from an EMBL/GenBank/DDBJ whole genome shotgun (WGS) entry which is preliminary data.</text>
</comment>
<evidence type="ECO:0000313" key="2">
    <source>
        <dbReference type="Proteomes" id="UP000789572"/>
    </source>
</evidence>
<accession>A0A9N9E2M0</accession>